<dbReference type="InterPro" id="IPR013320">
    <property type="entry name" value="ConA-like_dom_sf"/>
</dbReference>
<dbReference type="Proteomes" id="UP000626092">
    <property type="component" value="Unassembled WGS sequence"/>
</dbReference>
<keyword evidence="3" id="KW-0732">Signal</keyword>
<dbReference type="Pfam" id="PF00139">
    <property type="entry name" value="Lectin_legB"/>
    <property type="match status" value="1"/>
</dbReference>
<comment type="caution">
    <text evidence="5">The sequence shown here is derived from an EMBL/GenBank/DDBJ whole genome shotgun (WGS) entry which is preliminary data.</text>
</comment>
<feature type="signal peptide" evidence="3">
    <location>
        <begin position="1"/>
        <end position="28"/>
    </location>
</feature>
<dbReference type="EMBL" id="WJXA01000010">
    <property type="protein sequence ID" value="KAF7130237.1"/>
    <property type="molecule type" value="Genomic_DNA"/>
</dbReference>
<evidence type="ECO:0000313" key="6">
    <source>
        <dbReference type="Proteomes" id="UP000626092"/>
    </source>
</evidence>
<evidence type="ECO:0000256" key="2">
    <source>
        <dbReference type="ARBA" id="ARBA00022734"/>
    </source>
</evidence>
<protein>
    <recommendedName>
        <fullName evidence="4">Legume lectin domain-containing protein</fullName>
    </recommendedName>
</protein>
<dbReference type="CDD" id="cd06899">
    <property type="entry name" value="lectin_legume_LecRK_Arcelin_ConA"/>
    <property type="match status" value="1"/>
</dbReference>
<evidence type="ECO:0000313" key="5">
    <source>
        <dbReference type="EMBL" id="KAF7130237.1"/>
    </source>
</evidence>
<dbReference type="PANTHER" id="PTHR32401:SF48">
    <property type="entry name" value="LEGUME LECTIN DOMAIN-CONTAINING PROTEIN"/>
    <property type="match status" value="1"/>
</dbReference>
<keyword evidence="6" id="KW-1185">Reference proteome</keyword>
<dbReference type="SUPFAM" id="SSF49899">
    <property type="entry name" value="Concanavalin A-like lectins/glucanases"/>
    <property type="match status" value="1"/>
</dbReference>
<feature type="domain" description="Legume lectin" evidence="4">
    <location>
        <begin position="36"/>
        <end position="223"/>
    </location>
</feature>
<sequence length="324" mass="35462">MGLAANPIPAVALLLSLLTAATTPPVSAKLKTFTITYDDFYSNTQKLRFIGNDSSPGKGALQLTVDEVNSTPPSTNNSGRVLYHRSFKLWEGQNYSDRVASFSTSFLVNLNRENSLTTPGEGLTFVVAPDHNLPPNSFGGYLGLTNATTDGHASNQIIAIELDTFQESWDPDANHVGLNINSVISNKTSSLIPELVSRNATDNYFNLWIEYDGIKKVINQSNFIPKQSKHIEQQQRRGGMVSLSPPRLIDKVARNLHFSSIPSPPLPLQIIPSSMNSADLINEIHLENHLSFLINIPKISNSYNPYQDLAFAANWDGAIAGAAR</sequence>
<organism evidence="5 6">
    <name type="scientific">Rhododendron simsii</name>
    <name type="common">Sims's rhododendron</name>
    <dbReference type="NCBI Taxonomy" id="118357"/>
    <lineage>
        <taxon>Eukaryota</taxon>
        <taxon>Viridiplantae</taxon>
        <taxon>Streptophyta</taxon>
        <taxon>Embryophyta</taxon>
        <taxon>Tracheophyta</taxon>
        <taxon>Spermatophyta</taxon>
        <taxon>Magnoliopsida</taxon>
        <taxon>eudicotyledons</taxon>
        <taxon>Gunneridae</taxon>
        <taxon>Pentapetalae</taxon>
        <taxon>asterids</taxon>
        <taxon>Ericales</taxon>
        <taxon>Ericaceae</taxon>
        <taxon>Ericoideae</taxon>
        <taxon>Rhodoreae</taxon>
        <taxon>Rhododendron</taxon>
    </lineage>
</organism>
<name>A0A834GBS4_RHOSS</name>
<reference evidence="5" key="1">
    <citation type="submission" date="2019-11" db="EMBL/GenBank/DDBJ databases">
        <authorList>
            <person name="Liu Y."/>
            <person name="Hou J."/>
            <person name="Li T.-Q."/>
            <person name="Guan C.-H."/>
            <person name="Wu X."/>
            <person name="Wu H.-Z."/>
            <person name="Ling F."/>
            <person name="Zhang R."/>
            <person name="Shi X.-G."/>
            <person name="Ren J.-P."/>
            <person name="Chen E.-F."/>
            <person name="Sun J.-M."/>
        </authorList>
    </citation>
    <scope>NUCLEOTIDE SEQUENCE</scope>
    <source>
        <strain evidence="5">Adult_tree_wgs_1</strain>
        <tissue evidence="5">Leaves</tissue>
    </source>
</reference>
<dbReference type="InterPro" id="IPR050258">
    <property type="entry name" value="Leguminous_Lectin"/>
</dbReference>
<evidence type="ECO:0000256" key="3">
    <source>
        <dbReference type="SAM" id="SignalP"/>
    </source>
</evidence>
<dbReference type="PANTHER" id="PTHR32401">
    <property type="entry name" value="CONCANAVALIN A-LIKE LECTIN FAMILY PROTEIN"/>
    <property type="match status" value="1"/>
</dbReference>
<dbReference type="GO" id="GO:0030246">
    <property type="term" value="F:carbohydrate binding"/>
    <property type="evidence" value="ECO:0007669"/>
    <property type="project" value="UniProtKB-KW"/>
</dbReference>
<dbReference type="AlphaFoldDB" id="A0A834GBS4"/>
<accession>A0A834GBS4</accession>
<dbReference type="InterPro" id="IPR001220">
    <property type="entry name" value="Legume_lectin_dom"/>
</dbReference>
<feature type="chain" id="PRO_5032598867" description="Legume lectin domain-containing protein" evidence="3">
    <location>
        <begin position="29"/>
        <end position="324"/>
    </location>
</feature>
<comment type="similarity">
    <text evidence="1">Belongs to the leguminous lectin family.</text>
</comment>
<dbReference type="Gene3D" id="2.60.120.200">
    <property type="match status" value="1"/>
</dbReference>
<keyword evidence="2" id="KW-0430">Lectin</keyword>
<proteinExistence type="inferred from homology"/>
<evidence type="ECO:0000256" key="1">
    <source>
        <dbReference type="ARBA" id="ARBA00007606"/>
    </source>
</evidence>
<evidence type="ECO:0000259" key="4">
    <source>
        <dbReference type="Pfam" id="PF00139"/>
    </source>
</evidence>
<gene>
    <name evidence="5" type="ORF">RHSIM_Rhsim10G0189300</name>
</gene>
<dbReference type="OrthoDB" id="1913956at2759"/>